<reference evidence="3" key="1">
    <citation type="journal article" date="2019" name="Int. J. Syst. Evol. Microbiol.">
        <title>The Global Catalogue of Microorganisms (GCM) 10K type strain sequencing project: providing services to taxonomists for standard genome sequencing and annotation.</title>
        <authorList>
            <consortium name="The Broad Institute Genomics Platform"/>
            <consortium name="The Broad Institute Genome Sequencing Center for Infectious Disease"/>
            <person name="Wu L."/>
            <person name="Ma J."/>
        </authorList>
    </citation>
    <scope>NUCLEOTIDE SEQUENCE [LARGE SCALE GENOMIC DNA]</scope>
    <source>
        <strain evidence="3">TISTR 932</strain>
    </source>
</reference>
<comment type="caution">
    <text evidence="2">The sequence shown here is derived from an EMBL/GenBank/DDBJ whole genome shotgun (WGS) entry which is preliminary data.</text>
</comment>
<feature type="domain" description="DUF1722" evidence="1">
    <location>
        <begin position="19"/>
        <end position="127"/>
    </location>
</feature>
<evidence type="ECO:0000313" key="3">
    <source>
        <dbReference type="Proteomes" id="UP001597427"/>
    </source>
</evidence>
<organism evidence="2 3">
    <name type="scientific">Enterococcus camelliae</name>
    <dbReference type="NCBI Taxonomy" id="453959"/>
    <lineage>
        <taxon>Bacteria</taxon>
        <taxon>Bacillati</taxon>
        <taxon>Bacillota</taxon>
        <taxon>Bacilli</taxon>
        <taxon>Lactobacillales</taxon>
        <taxon>Enterococcaceae</taxon>
        <taxon>Enterococcus</taxon>
    </lineage>
</organism>
<proteinExistence type="predicted"/>
<dbReference type="EMBL" id="JBHUMO010000059">
    <property type="protein sequence ID" value="MFD2729794.1"/>
    <property type="molecule type" value="Genomic_DNA"/>
</dbReference>
<name>A0ABW5TLX4_9ENTE</name>
<sequence length="128" mass="15350">MNDENRGLQEFQKSWAQNKYWVMGRSQQAYNAIRQLAKNNQWSDEKQVHYATILASLEEVSPTSKTTRVVAEHIWGYFKKRATPEEKQMFQQLVEDENRIIQEMPRFLKSLQLAYPDAYLAKMRWFDE</sequence>
<dbReference type="InterPro" id="IPR013560">
    <property type="entry name" value="DUF1722"/>
</dbReference>
<dbReference type="RefSeq" id="WP_379982479.1">
    <property type="nucleotide sequence ID" value="NZ_JBHUMO010000059.1"/>
</dbReference>
<evidence type="ECO:0000259" key="1">
    <source>
        <dbReference type="Pfam" id="PF08349"/>
    </source>
</evidence>
<evidence type="ECO:0000313" key="2">
    <source>
        <dbReference type="EMBL" id="MFD2729794.1"/>
    </source>
</evidence>
<dbReference type="Proteomes" id="UP001597427">
    <property type="component" value="Unassembled WGS sequence"/>
</dbReference>
<gene>
    <name evidence="2" type="ORF">ACFSR0_10240</name>
</gene>
<accession>A0ABW5TLX4</accession>
<keyword evidence="3" id="KW-1185">Reference proteome</keyword>
<protein>
    <submittedName>
        <fullName evidence="2">YbgA family protein</fullName>
    </submittedName>
</protein>
<dbReference type="Pfam" id="PF08349">
    <property type="entry name" value="DUF1722"/>
    <property type="match status" value="1"/>
</dbReference>